<feature type="region of interest" description="Disordered" evidence="9">
    <location>
        <begin position="517"/>
        <end position="549"/>
    </location>
</feature>
<keyword evidence="2" id="KW-0645">Protease</keyword>
<sequence length="755" mass="80148">MTHSSKHPLAVFVVTPLALALAAASAQAATRVDLQKQDVAALNSQYAQASVAIGVSKQANLRHAELLSLGADSALTLVKARDIEGGARNYRYAQTYRGIPVYGEQIVVSENANGQVRAMFGQQVQGLAAEVPAIAPRVTDAQALATAKRATLGNRLLAMRVEREESRQMIYVDDNDRAHLAYVVTFFADSANGGSPTRPVVIIDANSGRILKQYENLQNAEIGTGPGGNQKTGQYEYGTDHGYLDVAQSGSTCTMDNSVVKTVNLNHGTSGSTAFSYTCPRNTVKQINGAYSPLNDAHYFGKVIFDMYDDYVGSAPLTFKLTMRVHYSNNYENAFWNGSSMTFGDGASTFYPLVSLDVSSHEVSHGYTEQNSGLNYSGQPGGINEAFSDMAGEAAEYYFNGGSNDFLVGAQIFKGSGALRYMANPPQDGASIGHADDYYNGMDVHYSSGVYNKAFYLLANKSGWNTQKAFQAFARANRDYWTASTDFDQGACGVEQAASDLGFSEADVTSAFSSVGVSCDGTDPGPDPDPGSGELTKGVPVTGQSGSSGQSLNFTMTVPSGASNLVFTMSGGSGDADLYVKFGSAPTDSSWDCRPYKYGNNESCSFASPSAGTYHVRIKGYSSFSGVSIVGDYDTGGGGGGDEQTYTNSGDYAINNNATVYSPITVSGRSGNASTSTSVSVDIKHTYIGDLRVDLIAPDGSVYGLHNRTGGSADNIIKTYTGDLSVESLNGTWRLRVTDYAWGDTGKIDSWSITF</sequence>
<comment type="caution">
    <text evidence="12">The sequence shown here is derived from an EMBL/GenBank/DDBJ whole genome shotgun (WGS) entry which is preliminary data.</text>
</comment>
<dbReference type="InterPro" id="IPR050728">
    <property type="entry name" value="Zinc_Metalloprotease_M4"/>
</dbReference>
<keyword evidence="13" id="KW-1185">Reference proteome</keyword>
<reference evidence="13" key="1">
    <citation type="journal article" date="2019" name="Int. J. Syst. Evol. Microbiol.">
        <title>The Global Catalogue of Microorganisms (GCM) 10K type strain sequencing project: providing services to taxonomists for standard genome sequencing and annotation.</title>
        <authorList>
            <consortium name="The Broad Institute Genomics Platform"/>
            <consortium name="The Broad Institute Genome Sequencing Center for Infectious Disease"/>
            <person name="Wu L."/>
            <person name="Ma J."/>
        </authorList>
    </citation>
    <scope>NUCLEOTIDE SEQUENCE [LARGE SCALE GENOMIC DNA]</scope>
    <source>
        <strain evidence="13">KCTC 42441</strain>
    </source>
</reference>
<dbReference type="Gene3D" id="2.60.120.260">
    <property type="entry name" value="Galactose-binding domain-like"/>
    <property type="match status" value="1"/>
</dbReference>
<comment type="similarity">
    <text evidence="1">Belongs to the peptidase M4 family.</text>
</comment>
<evidence type="ECO:0000313" key="12">
    <source>
        <dbReference type="EMBL" id="MFC3715046.1"/>
    </source>
</evidence>
<dbReference type="SUPFAM" id="SSF49785">
    <property type="entry name" value="Galactose-binding domain-like"/>
    <property type="match status" value="1"/>
</dbReference>
<dbReference type="InterPro" id="IPR023612">
    <property type="entry name" value="Peptidase_M4"/>
</dbReference>
<evidence type="ECO:0000256" key="10">
    <source>
        <dbReference type="SAM" id="SignalP"/>
    </source>
</evidence>
<dbReference type="Proteomes" id="UP001595705">
    <property type="component" value="Unassembled WGS sequence"/>
</dbReference>
<evidence type="ECO:0000256" key="1">
    <source>
        <dbReference type="ARBA" id="ARBA00009388"/>
    </source>
</evidence>
<keyword evidence="4 10" id="KW-0732">Signal</keyword>
<feature type="chain" id="PRO_5045691503" evidence="10">
    <location>
        <begin position="29"/>
        <end position="755"/>
    </location>
</feature>
<dbReference type="Gene3D" id="3.10.450.490">
    <property type="match status" value="1"/>
</dbReference>
<organism evidence="12 13">
    <name type="scientific">Luteimonas soli</name>
    <dbReference type="NCBI Taxonomy" id="1648966"/>
    <lineage>
        <taxon>Bacteria</taxon>
        <taxon>Pseudomonadati</taxon>
        <taxon>Pseudomonadota</taxon>
        <taxon>Gammaproteobacteria</taxon>
        <taxon>Lysobacterales</taxon>
        <taxon>Lysobacteraceae</taxon>
        <taxon>Luteimonas</taxon>
    </lineage>
</organism>
<dbReference type="Gene3D" id="3.10.450.40">
    <property type="match status" value="1"/>
</dbReference>
<evidence type="ECO:0000259" key="11">
    <source>
        <dbReference type="PROSITE" id="PS51829"/>
    </source>
</evidence>
<evidence type="ECO:0000256" key="8">
    <source>
        <dbReference type="ARBA" id="ARBA00023145"/>
    </source>
</evidence>
<dbReference type="EMBL" id="JBHRYA010000001">
    <property type="protein sequence ID" value="MFC3715046.1"/>
    <property type="molecule type" value="Genomic_DNA"/>
</dbReference>
<dbReference type="Gene3D" id="1.10.390.10">
    <property type="entry name" value="Neutral Protease Domain 2"/>
    <property type="match status" value="1"/>
</dbReference>
<dbReference type="Gene3D" id="2.60.120.380">
    <property type="match status" value="1"/>
</dbReference>
<keyword evidence="8" id="KW-0865">Zymogen</keyword>
<dbReference type="InterPro" id="IPR011096">
    <property type="entry name" value="FTP_domain"/>
</dbReference>
<dbReference type="Pfam" id="PF04151">
    <property type="entry name" value="PPC"/>
    <property type="match status" value="1"/>
</dbReference>
<dbReference type="Pfam" id="PF07504">
    <property type="entry name" value="FTP"/>
    <property type="match status" value="1"/>
</dbReference>
<dbReference type="PRINTS" id="PR00730">
    <property type="entry name" value="THERMOLYSIN"/>
</dbReference>
<keyword evidence="7" id="KW-0482">Metalloprotease</keyword>
<gene>
    <name evidence="12" type="ORF">ACFONC_02620</name>
</gene>
<dbReference type="InterPro" id="IPR001570">
    <property type="entry name" value="Peptidase_M4_C_domain"/>
</dbReference>
<accession>A0ABV7XGY0</accession>
<evidence type="ECO:0000313" key="13">
    <source>
        <dbReference type="Proteomes" id="UP001595705"/>
    </source>
</evidence>
<dbReference type="Pfam" id="PF01483">
    <property type="entry name" value="P_proprotein"/>
    <property type="match status" value="1"/>
</dbReference>
<evidence type="ECO:0000256" key="3">
    <source>
        <dbReference type="ARBA" id="ARBA00022723"/>
    </source>
</evidence>
<evidence type="ECO:0000256" key="5">
    <source>
        <dbReference type="ARBA" id="ARBA00022801"/>
    </source>
</evidence>
<dbReference type="Pfam" id="PF01447">
    <property type="entry name" value="Peptidase_M4"/>
    <property type="match status" value="1"/>
</dbReference>
<protein>
    <submittedName>
        <fullName evidence="12">M4 family metallopeptidase</fullName>
    </submittedName>
</protein>
<evidence type="ECO:0000256" key="2">
    <source>
        <dbReference type="ARBA" id="ARBA00022670"/>
    </source>
</evidence>
<proteinExistence type="inferred from homology"/>
<keyword evidence="3" id="KW-0479">Metal-binding</keyword>
<dbReference type="InterPro" id="IPR008979">
    <property type="entry name" value="Galactose-bd-like_sf"/>
</dbReference>
<dbReference type="InterPro" id="IPR007280">
    <property type="entry name" value="Peptidase_C_arc/bac"/>
</dbReference>
<dbReference type="InterPro" id="IPR013856">
    <property type="entry name" value="Peptidase_M4_domain"/>
</dbReference>
<keyword evidence="5" id="KW-0378">Hydrolase</keyword>
<evidence type="ECO:0000256" key="6">
    <source>
        <dbReference type="ARBA" id="ARBA00022833"/>
    </source>
</evidence>
<dbReference type="PANTHER" id="PTHR33794">
    <property type="entry name" value="BACILLOLYSIN"/>
    <property type="match status" value="1"/>
</dbReference>
<dbReference type="InterPro" id="IPR002884">
    <property type="entry name" value="P_dom"/>
</dbReference>
<feature type="domain" description="P/Homo B" evidence="11">
    <location>
        <begin position="640"/>
        <end position="755"/>
    </location>
</feature>
<dbReference type="CDD" id="cd09597">
    <property type="entry name" value="M4_TLP"/>
    <property type="match status" value="1"/>
</dbReference>
<evidence type="ECO:0000256" key="4">
    <source>
        <dbReference type="ARBA" id="ARBA00022729"/>
    </source>
</evidence>
<dbReference type="InterPro" id="IPR027268">
    <property type="entry name" value="Peptidase_M4/M1_CTD_sf"/>
</dbReference>
<dbReference type="PROSITE" id="PS51829">
    <property type="entry name" value="P_HOMO_B"/>
    <property type="match status" value="1"/>
</dbReference>
<dbReference type="PANTHER" id="PTHR33794:SF1">
    <property type="entry name" value="BACILLOLYSIN"/>
    <property type="match status" value="1"/>
</dbReference>
<dbReference type="RefSeq" id="WP_386742063.1">
    <property type="nucleotide sequence ID" value="NZ_JBHRYA010000001.1"/>
</dbReference>
<name>A0ABV7XGY0_9GAMM</name>
<dbReference type="Gene3D" id="3.10.170.10">
    <property type="match status" value="1"/>
</dbReference>
<evidence type="ECO:0000256" key="7">
    <source>
        <dbReference type="ARBA" id="ARBA00023049"/>
    </source>
</evidence>
<dbReference type="SUPFAM" id="SSF55486">
    <property type="entry name" value="Metalloproteases ('zincins'), catalytic domain"/>
    <property type="match status" value="1"/>
</dbReference>
<feature type="signal peptide" evidence="10">
    <location>
        <begin position="1"/>
        <end position="28"/>
    </location>
</feature>
<dbReference type="Pfam" id="PF02868">
    <property type="entry name" value="Peptidase_M4_C"/>
    <property type="match status" value="1"/>
</dbReference>
<evidence type="ECO:0000256" key="9">
    <source>
        <dbReference type="SAM" id="MobiDB-lite"/>
    </source>
</evidence>
<keyword evidence="6" id="KW-0862">Zinc</keyword>